<dbReference type="AlphaFoldDB" id="A0AAW0T9D4"/>
<comment type="caution">
    <text evidence="2">The sequence shown here is derived from an EMBL/GenBank/DDBJ whole genome shotgun (WGS) entry which is preliminary data.</text>
</comment>
<gene>
    <name evidence="2" type="ORF">O3P69_015953</name>
</gene>
<evidence type="ECO:0000313" key="3">
    <source>
        <dbReference type="Proteomes" id="UP001487740"/>
    </source>
</evidence>
<keyword evidence="3" id="KW-1185">Reference proteome</keyword>
<accession>A0AAW0T9D4</accession>
<feature type="region of interest" description="Disordered" evidence="1">
    <location>
        <begin position="1"/>
        <end position="20"/>
    </location>
</feature>
<dbReference type="Proteomes" id="UP001487740">
    <property type="component" value="Unassembled WGS sequence"/>
</dbReference>
<proteinExistence type="predicted"/>
<evidence type="ECO:0000313" key="2">
    <source>
        <dbReference type="EMBL" id="KAK8383859.1"/>
    </source>
</evidence>
<sequence length="67" mass="7031">MLGRHSAGHAPYYHTRTSSTLTAADTAARRGMSTQPATVLGSTHLALQTSQPLNPVDATLYIPPDGV</sequence>
<name>A0AAW0T9D4_SCYPA</name>
<organism evidence="2 3">
    <name type="scientific">Scylla paramamosain</name>
    <name type="common">Mud crab</name>
    <dbReference type="NCBI Taxonomy" id="85552"/>
    <lineage>
        <taxon>Eukaryota</taxon>
        <taxon>Metazoa</taxon>
        <taxon>Ecdysozoa</taxon>
        <taxon>Arthropoda</taxon>
        <taxon>Crustacea</taxon>
        <taxon>Multicrustacea</taxon>
        <taxon>Malacostraca</taxon>
        <taxon>Eumalacostraca</taxon>
        <taxon>Eucarida</taxon>
        <taxon>Decapoda</taxon>
        <taxon>Pleocyemata</taxon>
        <taxon>Brachyura</taxon>
        <taxon>Eubrachyura</taxon>
        <taxon>Portunoidea</taxon>
        <taxon>Portunidae</taxon>
        <taxon>Portuninae</taxon>
        <taxon>Scylla</taxon>
    </lineage>
</organism>
<reference evidence="2 3" key="1">
    <citation type="submission" date="2023-03" db="EMBL/GenBank/DDBJ databases">
        <title>High-quality genome of Scylla paramamosain provides insights in environmental adaptation.</title>
        <authorList>
            <person name="Zhang L."/>
        </authorList>
    </citation>
    <scope>NUCLEOTIDE SEQUENCE [LARGE SCALE GENOMIC DNA]</scope>
    <source>
        <strain evidence="2">LZ_2023a</strain>
        <tissue evidence="2">Muscle</tissue>
    </source>
</reference>
<evidence type="ECO:0000256" key="1">
    <source>
        <dbReference type="SAM" id="MobiDB-lite"/>
    </source>
</evidence>
<protein>
    <submittedName>
        <fullName evidence="2">Uncharacterized protein</fullName>
    </submittedName>
</protein>
<dbReference type="EMBL" id="JARAKH010000036">
    <property type="protein sequence ID" value="KAK8383859.1"/>
    <property type="molecule type" value="Genomic_DNA"/>
</dbReference>